<feature type="region of interest" description="Disordered" evidence="2">
    <location>
        <begin position="1"/>
        <end position="28"/>
    </location>
</feature>
<dbReference type="GO" id="GO:0008270">
    <property type="term" value="F:zinc ion binding"/>
    <property type="evidence" value="ECO:0007669"/>
    <property type="project" value="UniProtKB-KW"/>
</dbReference>
<gene>
    <name evidence="4" type="primary">rest_2</name>
    <name evidence="4" type="ORF">E2C01_008299</name>
</gene>
<dbReference type="SUPFAM" id="SSF57667">
    <property type="entry name" value="beta-beta-alpha zinc fingers"/>
    <property type="match status" value="1"/>
</dbReference>
<sequence length="178" mass="19162">MEEGNGDQALRRGCQSSGERVQGVGEGRIRVKSRRELGLLSIASSTSSLTPPPIVSCSSPLAGKIRTSPSPSTPQSLTPVMSPLPTSPVHLTPLSPVVTSATSPLATMAFPLKCPYCSYVGTSESVLLRHLRTHSGGLGGVQLYHCNSCPYSATQWESVRRHSWRQHRQEIEPEKADD</sequence>
<reference evidence="4 5" key="1">
    <citation type="submission" date="2019-05" db="EMBL/GenBank/DDBJ databases">
        <title>Another draft genome of Portunus trituberculatus and its Hox gene families provides insights of decapod evolution.</title>
        <authorList>
            <person name="Jeong J.-H."/>
            <person name="Song I."/>
            <person name="Kim S."/>
            <person name="Choi T."/>
            <person name="Kim D."/>
            <person name="Ryu S."/>
            <person name="Kim W."/>
        </authorList>
    </citation>
    <scope>NUCLEOTIDE SEQUENCE [LARGE SCALE GENOMIC DNA]</scope>
    <source>
        <tissue evidence="4">Muscle</tissue>
    </source>
</reference>
<feature type="region of interest" description="Disordered" evidence="2">
    <location>
        <begin position="61"/>
        <end position="82"/>
    </location>
</feature>
<dbReference type="InterPro" id="IPR013087">
    <property type="entry name" value="Znf_C2H2_type"/>
</dbReference>
<dbReference type="PROSITE" id="PS50157">
    <property type="entry name" value="ZINC_FINGER_C2H2_2"/>
    <property type="match status" value="1"/>
</dbReference>
<keyword evidence="1" id="KW-0862">Zinc</keyword>
<keyword evidence="1" id="KW-0479">Metal-binding</keyword>
<organism evidence="4 5">
    <name type="scientific">Portunus trituberculatus</name>
    <name type="common">Swimming crab</name>
    <name type="synonym">Neptunus trituberculatus</name>
    <dbReference type="NCBI Taxonomy" id="210409"/>
    <lineage>
        <taxon>Eukaryota</taxon>
        <taxon>Metazoa</taxon>
        <taxon>Ecdysozoa</taxon>
        <taxon>Arthropoda</taxon>
        <taxon>Crustacea</taxon>
        <taxon>Multicrustacea</taxon>
        <taxon>Malacostraca</taxon>
        <taxon>Eumalacostraca</taxon>
        <taxon>Eucarida</taxon>
        <taxon>Decapoda</taxon>
        <taxon>Pleocyemata</taxon>
        <taxon>Brachyura</taxon>
        <taxon>Eubrachyura</taxon>
        <taxon>Portunoidea</taxon>
        <taxon>Portunidae</taxon>
        <taxon>Portuninae</taxon>
        <taxon>Portunus</taxon>
    </lineage>
</organism>
<proteinExistence type="predicted"/>
<evidence type="ECO:0000259" key="3">
    <source>
        <dbReference type="PROSITE" id="PS50157"/>
    </source>
</evidence>
<feature type="domain" description="C2H2-type" evidence="3">
    <location>
        <begin position="112"/>
        <end position="136"/>
    </location>
</feature>
<protein>
    <submittedName>
        <fullName evidence="4">RE1-silencing transcription factor</fullName>
    </submittedName>
</protein>
<dbReference type="AlphaFoldDB" id="A0A5B7D4D2"/>
<name>A0A5B7D4D2_PORTR</name>
<dbReference type="EMBL" id="VSRR010000432">
    <property type="protein sequence ID" value="MPC15506.1"/>
    <property type="molecule type" value="Genomic_DNA"/>
</dbReference>
<evidence type="ECO:0000313" key="4">
    <source>
        <dbReference type="EMBL" id="MPC15506.1"/>
    </source>
</evidence>
<dbReference type="Proteomes" id="UP000324222">
    <property type="component" value="Unassembled WGS sequence"/>
</dbReference>
<dbReference type="SMART" id="SM00355">
    <property type="entry name" value="ZnF_C2H2"/>
    <property type="match status" value="2"/>
</dbReference>
<accession>A0A5B7D4D2</accession>
<comment type="caution">
    <text evidence="4">The sequence shown here is derived from an EMBL/GenBank/DDBJ whole genome shotgun (WGS) entry which is preliminary data.</text>
</comment>
<evidence type="ECO:0000313" key="5">
    <source>
        <dbReference type="Proteomes" id="UP000324222"/>
    </source>
</evidence>
<dbReference type="InterPro" id="IPR036236">
    <property type="entry name" value="Znf_C2H2_sf"/>
</dbReference>
<keyword evidence="5" id="KW-1185">Reference proteome</keyword>
<evidence type="ECO:0000256" key="1">
    <source>
        <dbReference type="PROSITE-ProRule" id="PRU00042"/>
    </source>
</evidence>
<dbReference type="Gene3D" id="3.30.160.60">
    <property type="entry name" value="Classic Zinc Finger"/>
    <property type="match status" value="1"/>
</dbReference>
<feature type="compositionally biased region" description="Low complexity" evidence="2">
    <location>
        <begin position="67"/>
        <end position="79"/>
    </location>
</feature>
<keyword evidence="1" id="KW-0863">Zinc-finger</keyword>
<evidence type="ECO:0000256" key="2">
    <source>
        <dbReference type="SAM" id="MobiDB-lite"/>
    </source>
</evidence>